<feature type="transmembrane region" description="Helical" evidence="4">
    <location>
        <begin position="25"/>
        <end position="43"/>
    </location>
</feature>
<reference evidence="6" key="1">
    <citation type="submission" date="2023-01" db="EMBL/GenBank/DDBJ databases">
        <title>Metagenome sequencing of chrysophaentin producing Chrysophaeum taylorii.</title>
        <authorList>
            <person name="Davison J."/>
            <person name="Bewley C."/>
        </authorList>
    </citation>
    <scope>NUCLEOTIDE SEQUENCE</scope>
    <source>
        <strain evidence="6">NIES-1699</strain>
    </source>
</reference>
<feature type="region of interest" description="Disordered" evidence="3">
    <location>
        <begin position="317"/>
        <end position="337"/>
    </location>
</feature>
<evidence type="ECO:0000313" key="6">
    <source>
        <dbReference type="EMBL" id="KAJ8598536.1"/>
    </source>
</evidence>
<keyword evidence="7" id="KW-1185">Reference proteome</keyword>
<dbReference type="SMART" id="SM00233">
    <property type="entry name" value="PH"/>
    <property type="match status" value="1"/>
</dbReference>
<feature type="transmembrane region" description="Helical" evidence="4">
    <location>
        <begin position="148"/>
        <end position="168"/>
    </location>
</feature>
<gene>
    <name evidence="6" type="ORF">CTAYLR_001337</name>
</gene>
<dbReference type="InterPro" id="IPR001849">
    <property type="entry name" value="PH_domain"/>
</dbReference>
<dbReference type="AlphaFoldDB" id="A0AAD7U5C0"/>
<sequence length="337" mass="37047">MIQANVSSTQTMVNQRATEIRFKELTLFTDNLGVIASLAAFFAETSLDSLYIEPETVAKGDPKNMFSTACWALSAVTISLNLLTLLVAIHAMLYGPALAIRGPAGSMPLAVSRIFVQRKLALRLFWGGLLCKVVQASALAAWRYPPVVSVPVAAVFLAFVLATYRCILRVTDKFSFKQFGLRREDFIEISYLQNEGFASPPSGAPEPRRRGELLAGWLMKQTTYLKRWNSRYFVLTTDGELRWSTSTAAPARGSLDLRGAEIRVLQLQLNAPGVPAYGMAISRRDGQSVTELIVATDSIDSRSKWTRAILSLREQDSLDSAGPDRPLLSKQKKAGAP</sequence>
<keyword evidence="2 4" id="KW-0472">Membrane</keyword>
<feature type="transmembrane region" description="Helical" evidence="4">
    <location>
        <begin position="120"/>
        <end position="142"/>
    </location>
</feature>
<evidence type="ECO:0000256" key="3">
    <source>
        <dbReference type="SAM" id="MobiDB-lite"/>
    </source>
</evidence>
<dbReference type="EMBL" id="JAQMWT010000671">
    <property type="protein sequence ID" value="KAJ8598536.1"/>
    <property type="molecule type" value="Genomic_DNA"/>
</dbReference>
<accession>A0AAD7U5C0</accession>
<keyword evidence="4" id="KW-0812">Transmembrane</keyword>
<dbReference type="PANTHER" id="PTHR14309">
    <property type="entry name" value="EXPRESSED PROTEIN"/>
    <property type="match status" value="1"/>
</dbReference>
<evidence type="ECO:0000313" key="7">
    <source>
        <dbReference type="Proteomes" id="UP001230188"/>
    </source>
</evidence>
<name>A0AAD7U5C0_9STRA</name>
<dbReference type="PANTHER" id="PTHR14309:SF10">
    <property type="entry name" value="PH DOMAIN-CONTAINING PROTEIN"/>
    <property type="match status" value="1"/>
</dbReference>
<dbReference type="GO" id="GO:0045595">
    <property type="term" value="P:regulation of cell differentiation"/>
    <property type="evidence" value="ECO:0007669"/>
    <property type="project" value="TreeGrafter"/>
</dbReference>
<dbReference type="InterPro" id="IPR011993">
    <property type="entry name" value="PH-like_dom_sf"/>
</dbReference>
<organism evidence="6 7">
    <name type="scientific">Chrysophaeum taylorii</name>
    <dbReference type="NCBI Taxonomy" id="2483200"/>
    <lineage>
        <taxon>Eukaryota</taxon>
        <taxon>Sar</taxon>
        <taxon>Stramenopiles</taxon>
        <taxon>Ochrophyta</taxon>
        <taxon>Pelagophyceae</taxon>
        <taxon>Pelagomonadales</taxon>
        <taxon>Pelagomonadaceae</taxon>
        <taxon>Chrysophaeum</taxon>
    </lineage>
</organism>
<dbReference type="Gene3D" id="2.30.29.30">
    <property type="entry name" value="Pleckstrin-homology domain (PH domain)/Phosphotyrosine-binding domain (PTB)"/>
    <property type="match status" value="1"/>
</dbReference>
<keyword evidence="4" id="KW-1133">Transmembrane helix</keyword>
<dbReference type="GO" id="GO:0016020">
    <property type="term" value="C:membrane"/>
    <property type="evidence" value="ECO:0007669"/>
    <property type="project" value="UniProtKB-SubCell"/>
</dbReference>
<comment type="caution">
    <text evidence="6">The sequence shown here is derived from an EMBL/GenBank/DDBJ whole genome shotgun (WGS) entry which is preliminary data.</text>
</comment>
<evidence type="ECO:0000259" key="5">
    <source>
        <dbReference type="PROSITE" id="PS50003"/>
    </source>
</evidence>
<protein>
    <recommendedName>
        <fullName evidence="5">PH domain-containing protein</fullName>
    </recommendedName>
</protein>
<dbReference type="PROSITE" id="PS50003">
    <property type="entry name" value="PH_DOMAIN"/>
    <property type="match status" value="1"/>
</dbReference>
<evidence type="ECO:0000256" key="2">
    <source>
        <dbReference type="ARBA" id="ARBA00023136"/>
    </source>
</evidence>
<comment type="subcellular location">
    <subcellularLocation>
        <location evidence="1">Membrane</location>
    </subcellularLocation>
</comment>
<evidence type="ECO:0000256" key="4">
    <source>
        <dbReference type="SAM" id="Phobius"/>
    </source>
</evidence>
<feature type="transmembrane region" description="Helical" evidence="4">
    <location>
        <begin position="71"/>
        <end position="99"/>
    </location>
</feature>
<evidence type="ECO:0000256" key="1">
    <source>
        <dbReference type="ARBA" id="ARBA00004370"/>
    </source>
</evidence>
<dbReference type="Pfam" id="PF00169">
    <property type="entry name" value="PH"/>
    <property type="match status" value="1"/>
</dbReference>
<dbReference type="InterPro" id="IPR039680">
    <property type="entry name" value="PLEKHB1/2"/>
</dbReference>
<dbReference type="SUPFAM" id="SSF50729">
    <property type="entry name" value="PH domain-like"/>
    <property type="match status" value="1"/>
</dbReference>
<proteinExistence type="predicted"/>
<dbReference type="Proteomes" id="UP001230188">
    <property type="component" value="Unassembled WGS sequence"/>
</dbReference>
<feature type="domain" description="PH" evidence="5">
    <location>
        <begin position="211"/>
        <end position="314"/>
    </location>
</feature>